<evidence type="ECO:0000259" key="2">
    <source>
        <dbReference type="Pfam" id="PF00888"/>
    </source>
</evidence>
<evidence type="ECO:0000313" key="3">
    <source>
        <dbReference type="EMBL" id="MQL71541.1"/>
    </source>
</evidence>
<dbReference type="Proteomes" id="UP000652761">
    <property type="component" value="Unassembled WGS sequence"/>
</dbReference>
<dbReference type="EMBL" id="NMUH01000101">
    <property type="protein sequence ID" value="MQL71541.1"/>
    <property type="molecule type" value="Genomic_DNA"/>
</dbReference>
<feature type="domain" description="Cullin N-terminal" evidence="2">
    <location>
        <begin position="10"/>
        <end position="153"/>
    </location>
</feature>
<name>A0A843TKY3_COLES</name>
<dbReference type="InterPro" id="IPR045093">
    <property type="entry name" value="Cullin"/>
</dbReference>
<keyword evidence="4" id="KW-1185">Reference proteome</keyword>
<comment type="similarity">
    <text evidence="1">Belongs to the cullin family.</text>
</comment>
<dbReference type="GO" id="GO:0031625">
    <property type="term" value="F:ubiquitin protein ligase binding"/>
    <property type="evidence" value="ECO:0007669"/>
    <property type="project" value="InterPro"/>
</dbReference>
<comment type="caution">
    <text evidence="3">The sequence shown here is derived from an EMBL/GenBank/DDBJ whole genome shotgun (WGS) entry which is preliminary data.</text>
</comment>
<dbReference type="InterPro" id="IPR016159">
    <property type="entry name" value="Cullin_repeat-like_dom_sf"/>
</dbReference>
<sequence>VLPTLVGRHGELLLREFLRRWLNHNELVKRLSRFFAYLERFYVVRGKAQTLISTGQDIFINVVYEKVKDQVIFSVLSMIHEEREGSLIDGGLLKNILDFYVSMGTRRENFYEQEFEEPMLRSTAAYYAKKAGHWILTCSFSDYINKANGCMRRGGEGSQILSRPQQTEVPTGFIFLPLPSFCSPCVFFGRCPLVHHELFLVYAREMEEKKLSDPLASELVHVEFRVW</sequence>
<feature type="non-terminal residue" evidence="3">
    <location>
        <position position="227"/>
    </location>
</feature>
<evidence type="ECO:0000313" key="4">
    <source>
        <dbReference type="Proteomes" id="UP000652761"/>
    </source>
</evidence>
<dbReference type="PANTHER" id="PTHR11932">
    <property type="entry name" value="CULLIN"/>
    <property type="match status" value="1"/>
</dbReference>
<protein>
    <recommendedName>
        <fullName evidence="2">Cullin N-terminal domain-containing protein</fullName>
    </recommendedName>
</protein>
<dbReference type="SUPFAM" id="SSF74788">
    <property type="entry name" value="Cullin repeat-like"/>
    <property type="match status" value="1"/>
</dbReference>
<dbReference type="GO" id="GO:0006511">
    <property type="term" value="P:ubiquitin-dependent protein catabolic process"/>
    <property type="evidence" value="ECO:0007669"/>
    <property type="project" value="InterPro"/>
</dbReference>
<organism evidence="3 4">
    <name type="scientific">Colocasia esculenta</name>
    <name type="common">Wild taro</name>
    <name type="synonym">Arum esculentum</name>
    <dbReference type="NCBI Taxonomy" id="4460"/>
    <lineage>
        <taxon>Eukaryota</taxon>
        <taxon>Viridiplantae</taxon>
        <taxon>Streptophyta</taxon>
        <taxon>Embryophyta</taxon>
        <taxon>Tracheophyta</taxon>
        <taxon>Spermatophyta</taxon>
        <taxon>Magnoliopsida</taxon>
        <taxon>Liliopsida</taxon>
        <taxon>Araceae</taxon>
        <taxon>Aroideae</taxon>
        <taxon>Colocasieae</taxon>
        <taxon>Colocasia</taxon>
    </lineage>
</organism>
<evidence type="ECO:0000256" key="1">
    <source>
        <dbReference type="ARBA" id="ARBA00006019"/>
    </source>
</evidence>
<dbReference type="Pfam" id="PF00888">
    <property type="entry name" value="Cullin"/>
    <property type="match status" value="1"/>
</dbReference>
<dbReference type="OrthoDB" id="670407at2759"/>
<dbReference type="AlphaFoldDB" id="A0A843TKY3"/>
<accession>A0A843TKY3</accession>
<dbReference type="Gene3D" id="1.20.1310.10">
    <property type="entry name" value="Cullin Repeats"/>
    <property type="match status" value="2"/>
</dbReference>
<reference evidence="3" key="1">
    <citation type="submission" date="2017-07" db="EMBL/GenBank/DDBJ databases">
        <title>Taro Niue Genome Assembly and Annotation.</title>
        <authorList>
            <person name="Atibalentja N."/>
            <person name="Keating K."/>
            <person name="Fields C.J."/>
        </authorList>
    </citation>
    <scope>NUCLEOTIDE SEQUENCE</scope>
    <source>
        <strain evidence="3">Niue_2</strain>
        <tissue evidence="3">Leaf</tissue>
    </source>
</reference>
<gene>
    <name evidence="3" type="ORF">Taro_003859</name>
</gene>
<dbReference type="InterPro" id="IPR001373">
    <property type="entry name" value="Cullin_N"/>
</dbReference>
<proteinExistence type="inferred from homology"/>